<organism evidence="3 4">
    <name type="scientific">Alloscardovia macacae</name>
    <dbReference type="NCBI Taxonomy" id="1160091"/>
    <lineage>
        <taxon>Bacteria</taxon>
        <taxon>Bacillati</taxon>
        <taxon>Actinomycetota</taxon>
        <taxon>Actinomycetes</taxon>
        <taxon>Bifidobacteriales</taxon>
        <taxon>Bifidobacteriaceae</taxon>
        <taxon>Alloscardovia</taxon>
    </lineage>
</organism>
<dbReference type="Proteomes" id="UP000243540">
    <property type="component" value="Unassembled WGS sequence"/>
</dbReference>
<evidence type="ECO:0000313" key="4">
    <source>
        <dbReference type="Proteomes" id="UP000243540"/>
    </source>
</evidence>
<dbReference type="NCBIfam" id="TIGR04308">
    <property type="entry name" value="repeat_SSSPR51"/>
    <property type="match status" value="1"/>
</dbReference>
<keyword evidence="2" id="KW-0812">Transmembrane</keyword>
<evidence type="ECO:0000313" key="3">
    <source>
        <dbReference type="EMBL" id="OTA29455.1"/>
    </source>
</evidence>
<name>A0A1Y2T108_9BIFI</name>
<keyword evidence="2" id="KW-1133">Transmembrane helix</keyword>
<keyword evidence="2" id="KW-0472">Membrane</keyword>
<dbReference type="InterPro" id="IPR027579">
    <property type="entry name" value="SSSPR51_Rpt"/>
</dbReference>
<gene>
    <name evidence="3" type="ORF">B9T39_03645</name>
</gene>
<dbReference type="EMBL" id="NEKC01000006">
    <property type="protein sequence ID" value="OTA29455.1"/>
    <property type="molecule type" value="Genomic_DNA"/>
</dbReference>
<reference evidence="3 4" key="1">
    <citation type="submission" date="2017-04" db="EMBL/GenBank/DDBJ databases">
        <title>Draft genome sequences of Alloscardovia macacae UMA81211 and UMA81212 isolated from the feces of a rhesus macaque (Macaca mulatta).</title>
        <authorList>
            <person name="Albert K."/>
            <person name="Sela D.A."/>
        </authorList>
    </citation>
    <scope>NUCLEOTIDE SEQUENCE [LARGE SCALE GENOMIC DNA]</scope>
    <source>
        <strain evidence="3 4">UMA81212</strain>
    </source>
</reference>
<evidence type="ECO:0008006" key="5">
    <source>
        <dbReference type="Google" id="ProtNLM"/>
    </source>
</evidence>
<proteinExistence type="predicted"/>
<comment type="caution">
    <text evidence="3">The sequence shown here is derived from an EMBL/GenBank/DDBJ whole genome shotgun (WGS) entry which is preliminary data.</text>
</comment>
<protein>
    <recommendedName>
        <fullName evidence="5">Gram-positive cocci surface proteins LPxTG domain-containing protein</fullName>
    </recommendedName>
</protein>
<accession>A0A1Y2T108</accession>
<sequence>MDVLHTSKKRKDSIMKISMKRALRGRTRAGIAATAAVAMLATGGAWLANAASTATLPTRTFTLESNEAITSDNFTGTGLFTFPTNSTNGNGAGMGLIGVDNPSSADLNGLEFTVYGGQMTGESVNIPQLTVTYGGRAANTMGRQIYGQTAAQVQDAAQQARLWMGKRQPKLTENKAISSSEAVLYSSTGAMDLFMSVVEPRGYEQGTDKVYIPDFSKRVQLSDSAKAAGWSIEDFTVTGLPAGVAYDSQTDTIQGSIIGGLDNSGNNSIEYGFQGAEVNFTAKNSQTGVEQKFAFGKSSQAIIAFQYKDTTAPTLDGISGKTTTVDLNGTVNLYTGYNDNGGTHAGRRNGANVQLQLVDAQGNPLGRTATVRNKLDAAVIGMAGQVTTTGGNAAVGSIADTTIPGLSFTGNVSVPAADRSGKAVASGFDTALTGTASQEGIYVVPVFAKDYNAPSHDYNINGNEAHGYTTVVVKPQIVVKNVHAYATEIPVSISSHATTATIQTPDGSVTNLKAQNGSWLVDAGTTNTAVKEGDTVGTVGQEFNLKVTSDATAKADVDSIKAQAFVEDASVMLYRNKVELTDIHGTKVTASFNAQSGQWELPSDYREVVNGDTTTYRHILTNALANGDTEFGIYEYHRTRNAAGEATAVSTEDIAKTTVPREQTSSQQGMTVLLKYSKATDTWTASDGSSVTDSKADGQWHITPASEFDPITLPTIASSDDKATVVNDAPTSSSTSYEAIQGQSVNTIHQPAAGVNIADTEDDSTTPHKNTKITSVLVVYPNGTTKQETFNIKGANWVEQGSASSDLRLFKLDQTGEYKVTVNAIDSNGNLVTADSDTATGVNAGDNTATTSTTYTITVKAASTTPIVVFEGDKIDNTQVNDSVTPANVAGYTSAKKDPSDVPSTDGQAGKTLYAKTSVTYTPTSGDAYTEEVSVPVIVLPRAKSTVTVSVGTSDDVLKGIVKTEADRVLASDDFKKSLPEGATVTSSDITEAIAAGLTAQAGENRGTVNVPVTYTLNGQTYTATVPVTVNVVAKSTTTPTYVFDGDKVQNDDVKKHVTPQKVDGFTAKVEDTTDLPNTSGQAGKTLSSSTTITYTNDTTGQEFKESVDVPVIVLPKTSGEVTVSKGTSDDTVKSVVKAEAERAVKQKSFTDLLPAGAKVVATDVTEAIAKDLTAEAGQNRGTVNVPVTYTIGDETFETTVPVTVNVVDNASSTPLVVFEGDEVKKSDVTSKVTPQTVDGYTSTTSVDGDTPDTKGQGGQTLNTTTTVTYTDETTGRTFSEKVTVPVIVLPKASSQVTVSQGTSDDELKTVVKSEADRILSSSEFTSRLPQGATVVSSDITEAIKTGITAEPGQNRGIVNVPVTYTLNGQTYTTTVPVTVNVVAKPVPTQGKTFFRNPQGKELIPSVNGKTDPISIKGYKFVRTIVENGNTIHIYEPVTRTNALAKTGTAIVTILMVALVAVAAGVAFVVIRKRNAGDHKE</sequence>
<evidence type="ECO:0000256" key="1">
    <source>
        <dbReference type="SAM" id="MobiDB-lite"/>
    </source>
</evidence>
<dbReference type="Pfam" id="PF18877">
    <property type="entry name" value="SSSPR-51"/>
    <property type="match status" value="1"/>
</dbReference>
<evidence type="ECO:0000256" key="2">
    <source>
        <dbReference type="SAM" id="Phobius"/>
    </source>
</evidence>
<dbReference type="STRING" id="1160091.B9T39_03645"/>
<feature type="transmembrane region" description="Helical" evidence="2">
    <location>
        <begin position="1450"/>
        <end position="1471"/>
    </location>
</feature>
<feature type="region of interest" description="Disordered" evidence="1">
    <location>
        <begin position="1240"/>
        <end position="1263"/>
    </location>
</feature>